<reference evidence="9 10" key="1">
    <citation type="journal article" date="2019" name="Genome Biol. Evol.">
        <title>Day and night: Metabolic profiles and evolutionary relationships of six axenic non-marine cyanobacteria.</title>
        <authorList>
            <person name="Will S.E."/>
            <person name="Henke P."/>
            <person name="Boedeker C."/>
            <person name="Huang S."/>
            <person name="Brinkmann H."/>
            <person name="Rohde M."/>
            <person name="Jarek M."/>
            <person name="Friedl T."/>
            <person name="Seufert S."/>
            <person name="Schumacher M."/>
            <person name="Overmann J."/>
            <person name="Neumann-Schaal M."/>
            <person name="Petersen J."/>
        </authorList>
    </citation>
    <scope>NUCLEOTIDE SEQUENCE [LARGE SCALE GENOMIC DNA]</scope>
    <source>
        <strain evidence="9 10">SAG 39.79</strain>
    </source>
</reference>
<proteinExistence type="inferred from homology"/>
<evidence type="ECO:0000259" key="8">
    <source>
        <dbReference type="Pfam" id="PF20772"/>
    </source>
</evidence>
<dbReference type="InterPro" id="IPR002876">
    <property type="entry name" value="Transcrip_reg_TACO1-like"/>
</dbReference>
<dbReference type="Pfam" id="PF01709">
    <property type="entry name" value="Transcrip_reg"/>
    <property type="match status" value="1"/>
</dbReference>
<comment type="caution">
    <text evidence="9">The sequence shown here is derived from an EMBL/GenBank/DDBJ whole genome shotgun (WGS) entry which is preliminary data.</text>
</comment>
<keyword evidence="10" id="KW-1185">Reference proteome</keyword>
<feature type="domain" description="TACO1/YebC-like second and third" evidence="7">
    <location>
        <begin position="108"/>
        <end position="267"/>
    </location>
</feature>
<keyword evidence="4 6" id="KW-0238">DNA-binding</keyword>
<dbReference type="FunFam" id="1.10.10.200:FF:000002">
    <property type="entry name" value="Probable transcriptional regulatory protein CLM62_37755"/>
    <property type="match status" value="1"/>
</dbReference>
<evidence type="ECO:0000313" key="10">
    <source>
        <dbReference type="Proteomes" id="UP000282574"/>
    </source>
</evidence>
<dbReference type="AlphaFoldDB" id="A0AB37UQ83"/>
<keyword evidence="3 6" id="KW-0805">Transcription regulation</keyword>
<evidence type="ECO:0000259" key="7">
    <source>
        <dbReference type="Pfam" id="PF01709"/>
    </source>
</evidence>
<dbReference type="HAMAP" id="MF_00693">
    <property type="entry name" value="Transcrip_reg_TACO1"/>
    <property type="match status" value="1"/>
</dbReference>
<dbReference type="GO" id="GO:0006355">
    <property type="term" value="P:regulation of DNA-templated transcription"/>
    <property type="evidence" value="ECO:0007669"/>
    <property type="project" value="UniProtKB-UniRule"/>
</dbReference>
<comment type="similarity">
    <text evidence="1 6">Belongs to the TACO1 family.</text>
</comment>
<dbReference type="EMBL" id="RSCK01000006">
    <property type="protein sequence ID" value="RUT13536.1"/>
    <property type="molecule type" value="Genomic_DNA"/>
</dbReference>
<dbReference type="NCBIfam" id="NF009044">
    <property type="entry name" value="PRK12378.1"/>
    <property type="match status" value="1"/>
</dbReference>
<dbReference type="InterPro" id="IPR029072">
    <property type="entry name" value="YebC-like"/>
</dbReference>
<organism evidence="9 10">
    <name type="scientific">Chroococcidiopsis cubana SAG 39.79</name>
    <dbReference type="NCBI Taxonomy" id="388085"/>
    <lineage>
        <taxon>Bacteria</taxon>
        <taxon>Bacillati</taxon>
        <taxon>Cyanobacteriota</taxon>
        <taxon>Cyanophyceae</taxon>
        <taxon>Chroococcidiopsidales</taxon>
        <taxon>Chroococcidiopsidaceae</taxon>
        <taxon>Chroococcidiopsis</taxon>
    </lineage>
</organism>
<protein>
    <recommendedName>
        <fullName evidence="6">Probable transcriptional regulatory protein DSM107010_11590</fullName>
    </recommendedName>
</protein>
<dbReference type="SUPFAM" id="SSF75625">
    <property type="entry name" value="YebC-like"/>
    <property type="match status" value="1"/>
</dbReference>
<evidence type="ECO:0000256" key="4">
    <source>
        <dbReference type="ARBA" id="ARBA00023125"/>
    </source>
</evidence>
<dbReference type="NCBIfam" id="NF001030">
    <property type="entry name" value="PRK00110.1"/>
    <property type="match status" value="1"/>
</dbReference>
<evidence type="ECO:0000256" key="1">
    <source>
        <dbReference type="ARBA" id="ARBA00008724"/>
    </source>
</evidence>
<dbReference type="PANTHER" id="PTHR12532:SF6">
    <property type="entry name" value="TRANSCRIPTIONAL REGULATORY PROTEIN YEBC-RELATED"/>
    <property type="match status" value="1"/>
</dbReference>
<dbReference type="NCBIfam" id="TIGR01033">
    <property type="entry name" value="YebC/PmpR family DNA-binding transcriptional regulator"/>
    <property type="match status" value="1"/>
</dbReference>
<comment type="subcellular location">
    <subcellularLocation>
        <location evidence="6">Cytoplasm</location>
    </subcellularLocation>
</comment>
<evidence type="ECO:0000256" key="6">
    <source>
        <dbReference type="HAMAP-Rule" id="MF_00693"/>
    </source>
</evidence>
<dbReference type="InterPro" id="IPR048300">
    <property type="entry name" value="TACO1_YebC-like_2nd/3rd_dom"/>
</dbReference>
<dbReference type="GO" id="GO:0003677">
    <property type="term" value="F:DNA binding"/>
    <property type="evidence" value="ECO:0007669"/>
    <property type="project" value="UniProtKB-UniRule"/>
</dbReference>
<dbReference type="Gene3D" id="1.10.10.200">
    <property type="match status" value="1"/>
</dbReference>
<evidence type="ECO:0000313" key="9">
    <source>
        <dbReference type="EMBL" id="RUT13536.1"/>
    </source>
</evidence>
<gene>
    <name evidence="9" type="ORF">DSM107010_11590</name>
</gene>
<dbReference type="Proteomes" id="UP000282574">
    <property type="component" value="Unassembled WGS sequence"/>
</dbReference>
<sequence length="279" mass="30437">METTIESDNSHKFSNFRQSVTIEAIMAGHSKWANIKRQKARVDAVKGKTFTQLSRAIIVAARNGVPDPAGNFQLRTAIEKAKAAGIPNENIERAIAKGAGTYEDSANLEEIRYEGYGPGGVAILIEALTDNRNRTAADLRAAFSKNGGNLGETGCVSWMFERKGVALVSGKVDEDELLEASLEGGAQSYEINEDEHGRSADVMTEIGNLEALTQKLKEKSFVVDEVELRWIPSNTIEITDPEQARSLLKLIDALESLDDVQNATANFDMSDRLIAMSFA</sequence>
<evidence type="ECO:0000256" key="2">
    <source>
        <dbReference type="ARBA" id="ARBA00022490"/>
    </source>
</evidence>
<dbReference type="Gene3D" id="3.30.70.980">
    <property type="match status" value="2"/>
</dbReference>
<dbReference type="GO" id="GO:0005829">
    <property type="term" value="C:cytosol"/>
    <property type="evidence" value="ECO:0007669"/>
    <property type="project" value="TreeGrafter"/>
</dbReference>
<evidence type="ECO:0000256" key="3">
    <source>
        <dbReference type="ARBA" id="ARBA00023015"/>
    </source>
</evidence>
<name>A0AB37UQ83_9CYAN</name>
<dbReference type="Pfam" id="PF20772">
    <property type="entry name" value="TACO1_YebC_N"/>
    <property type="match status" value="1"/>
</dbReference>
<dbReference type="InterPro" id="IPR049083">
    <property type="entry name" value="TACO1_YebC_N"/>
</dbReference>
<evidence type="ECO:0000256" key="5">
    <source>
        <dbReference type="ARBA" id="ARBA00023163"/>
    </source>
</evidence>
<keyword evidence="2 6" id="KW-0963">Cytoplasm</keyword>
<feature type="domain" description="TACO1/YebC-like N-terminal" evidence="8">
    <location>
        <begin position="30"/>
        <end position="100"/>
    </location>
</feature>
<accession>A0AB37UQ83</accession>
<dbReference type="InterPro" id="IPR026564">
    <property type="entry name" value="Transcrip_reg_TACO1-like_dom3"/>
</dbReference>
<keyword evidence="5 6" id="KW-0804">Transcription</keyword>
<dbReference type="InterPro" id="IPR017856">
    <property type="entry name" value="Integrase-like_N"/>
</dbReference>
<dbReference type="PANTHER" id="PTHR12532">
    <property type="entry name" value="TRANSLATIONAL ACTIVATOR OF CYTOCHROME C OXIDASE 1"/>
    <property type="match status" value="1"/>
</dbReference>